<proteinExistence type="predicted"/>
<accession>A0A9P6APS7</accession>
<comment type="caution">
    <text evidence="1">The sequence shown here is derived from an EMBL/GenBank/DDBJ whole genome shotgun (WGS) entry which is preliminary data.</text>
</comment>
<name>A0A9P6APS7_9AGAM</name>
<sequence length="239" mass="25970">MFHMKTSSPFFAVAAAAGVPWSISNVPVTGLTDIAFLLSIANAPPPFPPPKKGYYFARQFSFKGSANATSDGETFFHTRAIFSNFIKGSTTVDRNCHEGADGGAGVGYGMEFLAPSADYYVLEIRNTQRTMWNGTVVDALTPSRYHIGSYTLPAGTEGIAGTQVSFVEYFLPSDCPELPYASVEFGTPVTSNRGSVGWLEDPYESGDCVGKIDFKWKRTPRGIEMSFGFKVVETWISAT</sequence>
<protein>
    <submittedName>
        <fullName evidence="1">Uncharacterized protein</fullName>
    </submittedName>
</protein>
<evidence type="ECO:0000313" key="2">
    <source>
        <dbReference type="Proteomes" id="UP000886523"/>
    </source>
</evidence>
<dbReference type="Proteomes" id="UP000886523">
    <property type="component" value="Unassembled WGS sequence"/>
</dbReference>
<reference evidence="1" key="1">
    <citation type="journal article" date="2020" name="Nat. Commun.">
        <title>Large-scale genome sequencing of mycorrhizal fungi provides insights into the early evolution of symbiotic traits.</title>
        <authorList>
            <person name="Miyauchi S."/>
            <person name="Kiss E."/>
            <person name="Kuo A."/>
            <person name="Drula E."/>
            <person name="Kohler A."/>
            <person name="Sanchez-Garcia M."/>
            <person name="Morin E."/>
            <person name="Andreopoulos B."/>
            <person name="Barry K.W."/>
            <person name="Bonito G."/>
            <person name="Buee M."/>
            <person name="Carver A."/>
            <person name="Chen C."/>
            <person name="Cichocki N."/>
            <person name="Clum A."/>
            <person name="Culley D."/>
            <person name="Crous P.W."/>
            <person name="Fauchery L."/>
            <person name="Girlanda M."/>
            <person name="Hayes R.D."/>
            <person name="Keri Z."/>
            <person name="LaButti K."/>
            <person name="Lipzen A."/>
            <person name="Lombard V."/>
            <person name="Magnuson J."/>
            <person name="Maillard F."/>
            <person name="Murat C."/>
            <person name="Nolan M."/>
            <person name="Ohm R.A."/>
            <person name="Pangilinan J."/>
            <person name="Pereira M.F."/>
            <person name="Perotto S."/>
            <person name="Peter M."/>
            <person name="Pfister S."/>
            <person name="Riley R."/>
            <person name="Sitrit Y."/>
            <person name="Stielow J.B."/>
            <person name="Szollosi G."/>
            <person name="Zifcakova L."/>
            <person name="Stursova M."/>
            <person name="Spatafora J.W."/>
            <person name="Tedersoo L."/>
            <person name="Vaario L.M."/>
            <person name="Yamada A."/>
            <person name="Yan M."/>
            <person name="Wang P."/>
            <person name="Xu J."/>
            <person name="Bruns T."/>
            <person name="Baldrian P."/>
            <person name="Vilgalys R."/>
            <person name="Dunand C."/>
            <person name="Henrissat B."/>
            <person name="Grigoriev I.V."/>
            <person name="Hibbett D."/>
            <person name="Nagy L.G."/>
            <person name="Martin F.M."/>
        </authorList>
    </citation>
    <scope>NUCLEOTIDE SEQUENCE</scope>
    <source>
        <strain evidence="1">UP504</strain>
    </source>
</reference>
<dbReference type="EMBL" id="MU129036">
    <property type="protein sequence ID" value="KAF9509399.1"/>
    <property type="molecule type" value="Genomic_DNA"/>
</dbReference>
<evidence type="ECO:0000313" key="1">
    <source>
        <dbReference type="EMBL" id="KAF9509399.1"/>
    </source>
</evidence>
<keyword evidence="2" id="KW-1185">Reference proteome</keyword>
<organism evidence="1 2">
    <name type="scientific">Hydnum rufescens UP504</name>
    <dbReference type="NCBI Taxonomy" id="1448309"/>
    <lineage>
        <taxon>Eukaryota</taxon>
        <taxon>Fungi</taxon>
        <taxon>Dikarya</taxon>
        <taxon>Basidiomycota</taxon>
        <taxon>Agaricomycotina</taxon>
        <taxon>Agaricomycetes</taxon>
        <taxon>Cantharellales</taxon>
        <taxon>Hydnaceae</taxon>
        <taxon>Hydnum</taxon>
    </lineage>
</organism>
<gene>
    <name evidence="1" type="ORF">BS47DRAFT_1373519</name>
</gene>
<dbReference type="OrthoDB" id="4935642at2759"/>
<dbReference type="AlphaFoldDB" id="A0A9P6APS7"/>